<keyword evidence="5 8" id="KW-0408">Iron</keyword>
<dbReference type="Gene3D" id="1.10.520.10">
    <property type="match status" value="2"/>
</dbReference>
<evidence type="ECO:0000256" key="11">
    <source>
        <dbReference type="SAM" id="SignalP"/>
    </source>
</evidence>
<dbReference type="SUPFAM" id="SSF48113">
    <property type="entry name" value="Heme-dependent peroxidases"/>
    <property type="match status" value="2"/>
</dbReference>
<evidence type="ECO:0000256" key="3">
    <source>
        <dbReference type="ARBA" id="ARBA00022617"/>
    </source>
</evidence>
<dbReference type="GO" id="GO:0140825">
    <property type="term" value="F:lactoperoxidase activity"/>
    <property type="evidence" value="ECO:0007669"/>
    <property type="project" value="UniProtKB-EC"/>
</dbReference>
<organism evidence="13 14">
    <name type="scientific">Marchantia polymorpha subsp. ruderalis</name>
    <dbReference type="NCBI Taxonomy" id="1480154"/>
    <lineage>
        <taxon>Eukaryota</taxon>
        <taxon>Viridiplantae</taxon>
        <taxon>Streptophyta</taxon>
        <taxon>Embryophyta</taxon>
        <taxon>Marchantiophyta</taxon>
        <taxon>Marchantiopsida</taxon>
        <taxon>Marchantiidae</taxon>
        <taxon>Marchantiales</taxon>
        <taxon>Marchantiaceae</taxon>
        <taxon>Marchantia</taxon>
    </lineage>
</organism>
<feature type="binding site" evidence="8">
    <location>
        <position position="384"/>
    </location>
    <ligand>
        <name>Ca(2+)</name>
        <dbReference type="ChEBI" id="CHEBI:29108"/>
        <label>2</label>
    </ligand>
</feature>
<reference evidence="13" key="1">
    <citation type="submission" date="2016-03" db="EMBL/GenBank/DDBJ databases">
        <title>Mechanisms controlling the formation of the plant cell surface in tip-growing cells are functionally conserved among land plants.</title>
        <authorList>
            <person name="Honkanen S."/>
            <person name="Jones V.A."/>
            <person name="Morieri G."/>
            <person name="Champion C."/>
            <person name="Hetherington A.J."/>
            <person name="Kelly S."/>
            <person name="Saint-Marcoux D."/>
            <person name="Proust H."/>
            <person name="Prescott H."/>
            <person name="Dolan L."/>
        </authorList>
    </citation>
    <scope>NUCLEOTIDE SEQUENCE [LARGE SCALE GENOMIC DNA]</scope>
    <source>
        <tissue evidence="13">Whole gametophyte</tissue>
    </source>
</reference>
<dbReference type="PANTHER" id="PTHR31517">
    <property type="match status" value="1"/>
</dbReference>
<feature type="domain" description="Plant heme peroxidase family profile" evidence="12">
    <location>
        <begin position="34"/>
        <end position="461"/>
    </location>
</feature>
<keyword evidence="4 8" id="KW-0479">Metal-binding</keyword>
<keyword evidence="6 9" id="KW-1015">Disulfide bond</keyword>
<dbReference type="GO" id="GO:0046872">
    <property type="term" value="F:metal ion binding"/>
    <property type="evidence" value="ECO:0007669"/>
    <property type="project" value="UniProtKB-KW"/>
</dbReference>
<dbReference type="GO" id="GO:0006979">
    <property type="term" value="P:response to oxidative stress"/>
    <property type="evidence" value="ECO:0007669"/>
    <property type="project" value="InterPro"/>
</dbReference>
<dbReference type="PANTHER" id="PTHR31517:SF81">
    <property type="entry name" value="PEROXIDASE"/>
    <property type="match status" value="1"/>
</dbReference>
<feature type="chain" id="PRO_5008052456" description="Plant heme peroxidase family profile domain-containing protein" evidence="11">
    <location>
        <begin position="34"/>
        <end position="461"/>
    </location>
</feature>
<dbReference type="InterPro" id="IPR033905">
    <property type="entry name" value="Secretory_peroxidase"/>
</dbReference>
<feature type="disulfide bond" evidence="9">
    <location>
        <begin position="188"/>
        <end position="457"/>
    </location>
</feature>
<feature type="disulfide bond" evidence="9">
    <location>
        <begin position="274"/>
        <end position="365"/>
    </location>
</feature>
<dbReference type="EMBL" id="LVLJ01001298">
    <property type="protein sequence ID" value="OAE30579.1"/>
    <property type="molecule type" value="Genomic_DNA"/>
</dbReference>
<dbReference type="GO" id="GO:0042744">
    <property type="term" value="P:hydrogen peroxide catabolic process"/>
    <property type="evidence" value="ECO:0007669"/>
    <property type="project" value="InterPro"/>
</dbReference>
<comment type="cofactor">
    <cofactor evidence="8">
        <name>Ca(2+)</name>
        <dbReference type="ChEBI" id="CHEBI:29108"/>
    </cofactor>
    <text evidence="8">Binds 2 calcium ions per subunit.</text>
</comment>
<comment type="catalytic activity">
    <reaction evidence="1">
        <text>2 a phenolic donor + H2O2 = 2 a phenolic radical donor + 2 H2O</text>
        <dbReference type="Rhea" id="RHEA:56136"/>
        <dbReference type="ChEBI" id="CHEBI:15377"/>
        <dbReference type="ChEBI" id="CHEBI:16240"/>
        <dbReference type="ChEBI" id="CHEBI:139520"/>
        <dbReference type="ChEBI" id="CHEBI:139521"/>
        <dbReference type="EC" id="1.11.1.7"/>
    </reaction>
</comment>
<evidence type="ECO:0000256" key="4">
    <source>
        <dbReference type="ARBA" id="ARBA00022723"/>
    </source>
</evidence>
<feature type="binding site" evidence="8">
    <location>
        <position position="142"/>
    </location>
    <ligand>
        <name>Ca(2+)</name>
        <dbReference type="ChEBI" id="CHEBI:29108"/>
        <label>1</label>
    </ligand>
</feature>
<feature type="signal peptide" evidence="11">
    <location>
        <begin position="1"/>
        <end position="33"/>
    </location>
</feature>
<gene>
    <name evidence="13" type="ORF">AXG93_40s1040</name>
</gene>
<dbReference type="Proteomes" id="UP000077202">
    <property type="component" value="Unassembled WGS sequence"/>
</dbReference>
<sequence>MTGKVAASGGAGLRIVVVVLALFVSQAPTSVDAQLDQNYYVGSCPNVENLVNQWLVANVFTDPTGPAALVRLVFHDCQVNVSASSCSSPSLQSRSAIAPLYDLMAESSASGAVSPVSSFVPACSHAGWRERWWILVSKSGCDGSVLLDTQPGAVSELESDANFGIRDLRFIDSIKAAVEIACPGVVSCTDILALAARDCVRLTGGPNIRIPLGRKDGRSASNLAADRQLPPSDISVPAFLNEFGQMGMTADEAVAIIGNYNLPLHSVCNPIVSCLNLHSKLCILRFRVPWSWHRRRLDQRVCPPMAAREFLVLLSADGELWNVGRIAAGAHTIGVGHCVNVVNRLFPQQDPALSPLMAGQLLTQCPTPNAAFLNNNTILSNDFTNFVFDNQYYRDVMNGNGLFKIDSLIGQNPTTAGIVARFAANQNDFFGVFSRAFVKMTSFRVLTGAQGEVRRNCHRLN</sequence>
<dbReference type="CDD" id="cd00693">
    <property type="entry name" value="secretory_peroxidase"/>
    <property type="match status" value="1"/>
</dbReference>
<keyword evidence="8" id="KW-0106">Calcium</keyword>
<dbReference type="GO" id="GO:0020037">
    <property type="term" value="F:heme binding"/>
    <property type="evidence" value="ECO:0007669"/>
    <property type="project" value="InterPro"/>
</dbReference>
<feature type="binding site" evidence="8">
    <location>
        <position position="156"/>
    </location>
    <ligand>
        <name>Ca(2+)</name>
        <dbReference type="ChEBI" id="CHEBI:29108"/>
        <label>1</label>
    </ligand>
</feature>
<evidence type="ECO:0000256" key="10">
    <source>
        <dbReference type="RuleBase" id="RU004241"/>
    </source>
</evidence>
<keyword evidence="2" id="KW-0560">Oxidoreductase</keyword>
<comment type="cofactor">
    <cofactor evidence="8">
        <name>heme b</name>
        <dbReference type="ChEBI" id="CHEBI:60344"/>
    </cofactor>
    <text evidence="8">Binds 1 heme b (iron(II)-protoporphyrin IX) group per subunit.</text>
</comment>
<dbReference type="InterPro" id="IPR000823">
    <property type="entry name" value="Peroxidase_pln"/>
</dbReference>
<dbReference type="Gene3D" id="1.10.420.10">
    <property type="entry name" value="Peroxidase, domain 2"/>
    <property type="match status" value="1"/>
</dbReference>
<evidence type="ECO:0000256" key="9">
    <source>
        <dbReference type="PIRSR" id="PIRSR600823-5"/>
    </source>
</evidence>
<keyword evidence="3" id="KW-0349">Heme</keyword>
<keyword evidence="2" id="KW-0575">Peroxidase</keyword>
<protein>
    <recommendedName>
        <fullName evidence="12">Plant heme peroxidase family profile domain-containing protein</fullName>
    </recommendedName>
</protein>
<feature type="binding site" evidence="8">
    <location>
        <position position="144"/>
    </location>
    <ligand>
        <name>Ca(2+)</name>
        <dbReference type="ChEBI" id="CHEBI:29108"/>
        <label>1</label>
    </ligand>
</feature>
<dbReference type="PROSITE" id="PS50873">
    <property type="entry name" value="PEROXIDASE_4"/>
    <property type="match status" value="1"/>
</dbReference>
<evidence type="ECO:0000256" key="1">
    <source>
        <dbReference type="ARBA" id="ARBA00000189"/>
    </source>
</evidence>
<comment type="similarity">
    <text evidence="10">Belongs to the peroxidase family.</text>
</comment>
<keyword evidence="11" id="KW-0732">Signal</keyword>
<evidence type="ECO:0000256" key="7">
    <source>
        <dbReference type="PIRSR" id="PIRSR600823-2"/>
    </source>
</evidence>
<dbReference type="Pfam" id="PF00141">
    <property type="entry name" value="peroxidase"/>
    <property type="match status" value="2"/>
</dbReference>
<feature type="binding site" evidence="8">
    <location>
        <position position="389"/>
    </location>
    <ligand>
        <name>Ca(2+)</name>
        <dbReference type="ChEBI" id="CHEBI:29108"/>
        <label>2</label>
    </ligand>
</feature>
<accession>A0A176WBW4</accession>
<evidence type="ECO:0000256" key="5">
    <source>
        <dbReference type="ARBA" id="ARBA00023004"/>
    </source>
</evidence>
<evidence type="ECO:0000256" key="2">
    <source>
        <dbReference type="ARBA" id="ARBA00022559"/>
    </source>
</evidence>
<dbReference type="AlphaFoldDB" id="A0A176WBW4"/>
<evidence type="ECO:0000259" key="12">
    <source>
        <dbReference type="PROSITE" id="PS50873"/>
    </source>
</evidence>
<dbReference type="InterPro" id="IPR010255">
    <property type="entry name" value="Haem_peroxidase_sf"/>
</dbReference>
<proteinExistence type="inferred from homology"/>
<name>A0A176WBW4_MARPO</name>
<feature type="binding site" evidence="8">
    <location>
        <position position="140"/>
    </location>
    <ligand>
        <name>Ca(2+)</name>
        <dbReference type="ChEBI" id="CHEBI:29108"/>
        <label>1</label>
    </ligand>
</feature>
<feature type="binding site" description="axial binding residue" evidence="8">
    <location>
        <position position="265"/>
    </location>
    <ligand>
        <name>heme b</name>
        <dbReference type="ChEBI" id="CHEBI:60344"/>
    </ligand>
    <ligandPart>
        <name>Fe</name>
        <dbReference type="ChEBI" id="CHEBI:18248"/>
    </ligandPart>
</feature>
<evidence type="ECO:0000256" key="6">
    <source>
        <dbReference type="ARBA" id="ARBA00023157"/>
    </source>
</evidence>
<comment type="caution">
    <text evidence="13">The sequence shown here is derived from an EMBL/GenBank/DDBJ whole genome shotgun (WGS) entry which is preliminary data.</text>
</comment>
<evidence type="ECO:0000256" key="8">
    <source>
        <dbReference type="PIRSR" id="PIRSR600823-3"/>
    </source>
</evidence>
<feature type="binding site" evidence="7">
    <location>
        <position position="230"/>
    </location>
    <ligand>
        <name>substrate</name>
    </ligand>
</feature>
<evidence type="ECO:0000313" key="13">
    <source>
        <dbReference type="EMBL" id="OAE30579.1"/>
    </source>
</evidence>
<keyword evidence="14" id="KW-1185">Reference proteome</keyword>
<dbReference type="InterPro" id="IPR002016">
    <property type="entry name" value="Haem_peroxidase"/>
</dbReference>
<evidence type="ECO:0000313" key="14">
    <source>
        <dbReference type="Proteomes" id="UP000077202"/>
    </source>
</evidence>
<feature type="binding site" evidence="8">
    <location>
        <position position="382"/>
    </location>
    <ligand>
        <name>Ca(2+)</name>
        <dbReference type="ChEBI" id="CHEBI:29108"/>
        <label>2</label>
    </ligand>
</feature>